<reference evidence="1" key="1">
    <citation type="submission" date="2021-06" db="EMBL/GenBank/DDBJ databases">
        <authorList>
            <person name="Hodson N. C."/>
            <person name="Mongue J. A."/>
            <person name="Jaron S. K."/>
        </authorList>
    </citation>
    <scope>NUCLEOTIDE SEQUENCE</scope>
</reference>
<keyword evidence="2" id="KW-1185">Reference proteome</keyword>
<sequence>MTGISQRVERWLSDRSDKSTSLWDALAQSIWPRRRIDKRDRTWLRTIFVDNRRNVQGLFRERVDSVLFEPVTPL</sequence>
<protein>
    <submittedName>
        <fullName evidence="1">Uncharacterized protein</fullName>
    </submittedName>
</protein>
<feature type="non-terminal residue" evidence="1">
    <location>
        <position position="1"/>
    </location>
</feature>
<comment type="caution">
    <text evidence="1">The sequence shown here is derived from an EMBL/GenBank/DDBJ whole genome shotgun (WGS) entry which is preliminary data.</text>
</comment>
<organism evidence="1 2">
    <name type="scientific">Allacma fusca</name>
    <dbReference type="NCBI Taxonomy" id="39272"/>
    <lineage>
        <taxon>Eukaryota</taxon>
        <taxon>Metazoa</taxon>
        <taxon>Ecdysozoa</taxon>
        <taxon>Arthropoda</taxon>
        <taxon>Hexapoda</taxon>
        <taxon>Collembola</taxon>
        <taxon>Symphypleona</taxon>
        <taxon>Sminthuridae</taxon>
        <taxon>Allacma</taxon>
    </lineage>
</organism>
<name>A0A8J2JQM1_9HEXA</name>
<evidence type="ECO:0000313" key="1">
    <source>
        <dbReference type="EMBL" id="CAG7681800.1"/>
    </source>
</evidence>
<dbReference type="OrthoDB" id="10002605at2759"/>
<dbReference type="EMBL" id="CAJVCH010016771">
    <property type="protein sequence ID" value="CAG7681800.1"/>
    <property type="molecule type" value="Genomic_DNA"/>
</dbReference>
<dbReference type="AlphaFoldDB" id="A0A8J2JQM1"/>
<accession>A0A8J2JQM1</accession>
<evidence type="ECO:0000313" key="2">
    <source>
        <dbReference type="Proteomes" id="UP000708208"/>
    </source>
</evidence>
<proteinExistence type="predicted"/>
<gene>
    <name evidence="1" type="ORF">AFUS01_LOCUS2862</name>
</gene>
<dbReference type="Proteomes" id="UP000708208">
    <property type="component" value="Unassembled WGS sequence"/>
</dbReference>